<sequence length="216" mass="25063">MLKLYQPQTIHEYLSGTVGLDEIEQRLATVAFYSDMLLCNIREQYTSLAISHAGRMCCFFQAAKETISTHKNFTCNRSSSSISFLIKTYLNQRSTFKHILYLVKNLTEPMQVLSLPVAKLIDKSQRMHYLTFTGAHLLEGLKHCQLDFIKKRTHFSRKEIELVQNFINQDKSLELSKHYWRLAINQGLTTMNFVSWSNLANKLICLNSSKVYQIVI</sequence>
<reference evidence="1 2" key="1">
    <citation type="submission" date="2024-07" db="EMBL/GenBank/DDBJ databases">
        <authorList>
            <person name="Akdeniz Z."/>
        </authorList>
    </citation>
    <scope>NUCLEOTIDE SEQUENCE [LARGE SCALE GENOMIC DNA]</scope>
</reference>
<dbReference type="Proteomes" id="UP001642409">
    <property type="component" value="Unassembled WGS sequence"/>
</dbReference>
<name>A0ABP1GJL8_9EUKA</name>
<evidence type="ECO:0000313" key="2">
    <source>
        <dbReference type="Proteomes" id="UP001642409"/>
    </source>
</evidence>
<accession>A0ABP1GJL8</accession>
<protein>
    <submittedName>
        <fullName evidence="1">Hypothetical_protein</fullName>
    </submittedName>
</protein>
<comment type="caution">
    <text evidence="1">The sequence shown here is derived from an EMBL/GenBank/DDBJ whole genome shotgun (WGS) entry which is preliminary data.</text>
</comment>
<dbReference type="EMBL" id="CAXDID020000001">
    <property type="protein sequence ID" value="CAL5970730.1"/>
    <property type="molecule type" value="Genomic_DNA"/>
</dbReference>
<organism evidence="1 2">
    <name type="scientific">Hexamita inflata</name>
    <dbReference type="NCBI Taxonomy" id="28002"/>
    <lineage>
        <taxon>Eukaryota</taxon>
        <taxon>Metamonada</taxon>
        <taxon>Diplomonadida</taxon>
        <taxon>Hexamitidae</taxon>
        <taxon>Hexamitinae</taxon>
        <taxon>Hexamita</taxon>
    </lineage>
</organism>
<gene>
    <name evidence="1" type="ORF">HINF_LOCUS670</name>
</gene>
<proteinExistence type="predicted"/>
<keyword evidence="2" id="KW-1185">Reference proteome</keyword>
<evidence type="ECO:0000313" key="1">
    <source>
        <dbReference type="EMBL" id="CAL5970730.1"/>
    </source>
</evidence>